<evidence type="ECO:0000313" key="3">
    <source>
        <dbReference type="Proteomes" id="UP000823775"/>
    </source>
</evidence>
<evidence type="ECO:0000313" key="2">
    <source>
        <dbReference type="EMBL" id="MCD9643847.1"/>
    </source>
</evidence>
<accession>A0ABS8VAB5</accession>
<proteinExistence type="predicted"/>
<name>A0ABS8VAB5_DATST</name>
<comment type="caution">
    <text evidence="2">The sequence shown here is derived from an EMBL/GenBank/DDBJ whole genome shotgun (WGS) entry which is preliminary data.</text>
</comment>
<reference evidence="2 3" key="1">
    <citation type="journal article" date="2021" name="BMC Genomics">
        <title>Datura genome reveals duplications of psychoactive alkaloid biosynthetic genes and high mutation rate following tissue culture.</title>
        <authorList>
            <person name="Rajewski A."/>
            <person name="Carter-House D."/>
            <person name="Stajich J."/>
            <person name="Litt A."/>
        </authorList>
    </citation>
    <scope>NUCLEOTIDE SEQUENCE [LARGE SCALE GENOMIC DNA]</scope>
    <source>
        <strain evidence="2">AR-01</strain>
    </source>
</reference>
<feature type="region of interest" description="Disordered" evidence="1">
    <location>
        <begin position="1"/>
        <end position="46"/>
    </location>
</feature>
<organism evidence="2 3">
    <name type="scientific">Datura stramonium</name>
    <name type="common">Jimsonweed</name>
    <name type="synonym">Common thornapple</name>
    <dbReference type="NCBI Taxonomy" id="4076"/>
    <lineage>
        <taxon>Eukaryota</taxon>
        <taxon>Viridiplantae</taxon>
        <taxon>Streptophyta</taxon>
        <taxon>Embryophyta</taxon>
        <taxon>Tracheophyta</taxon>
        <taxon>Spermatophyta</taxon>
        <taxon>Magnoliopsida</taxon>
        <taxon>eudicotyledons</taxon>
        <taxon>Gunneridae</taxon>
        <taxon>Pentapetalae</taxon>
        <taxon>asterids</taxon>
        <taxon>lamiids</taxon>
        <taxon>Solanales</taxon>
        <taxon>Solanaceae</taxon>
        <taxon>Solanoideae</taxon>
        <taxon>Datureae</taxon>
        <taxon>Datura</taxon>
    </lineage>
</organism>
<protein>
    <submittedName>
        <fullName evidence="2">Uncharacterized protein</fullName>
    </submittedName>
</protein>
<gene>
    <name evidence="2" type="ORF">HAX54_031699</name>
</gene>
<keyword evidence="3" id="KW-1185">Reference proteome</keyword>
<sequence>MSSPRLLLQASRYDHEAIPMPRHQSGPDHSATDQHPPPANPTTCSGMNRAALESCIRRQGYEQRIISNLDQGIDGDFLISQNIMQYDEIECNRNKDRKGVTYS</sequence>
<dbReference type="Proteomes" id="UP000823775">
    <property type="component" value="Unassembled WGS sequence"/>
</dbReference>
<evidence type="ECO:0000256" key="1">
    <source>
        <dbReference type="SAM" id="MobiDB-lite"/>
    </source>
</evidence>
<dbReference type="EMBL" id="JACEIK010004017">
    <property type="protein sequence ID" value="MCD9643847.1"/>
    <property type="molecule type" value="Genomic_DNA"/>
</dbReference>